<name>A0A4D6MUT8_VIGUN</name>
<proteinExistence type="predicted"/>
<dbReference type="EMBL" id="CP039352">
    <property type="protein sequence ID" value="QCE04514.1"/>
    <property type="molecule type" value="Genomic_DNA"/>
</dbReference>
<dbReference type="AlphaFoldDB" id="A0A4D6MUT8"/>
<feature type="region of interest" description="Disordered" evidence="1">
    <location>
        <begin position="113"/>
        <end position="133"/>
    </location>
</feature>
<gene>
    <name evidence="2" type="ORF">DEO72_LG8g2550</name>
</gene>
<protein>
    <submittedName>
        <fullName evidence="2">Uncharacterized protein</fullName>
    </submittedName>
</protein>
<accession>A0A4D6MUT8</accession>
<evidence type="ECO:0000313" key="2">
    <source>
        <dbReference type="EMBL" id="QCE04514.1"/>
    </source>
</evidence>
<evidence type="ECO:0000313" key="3">
    <source>
        <dbReference type="Proteomes" id="UP000501690"/>
    </source>
</evidence>
<organism evidence="2 3">
    <name type="scientific">Vigna unguiculata</name>
    <name type="common">Cowpea</name>
    <dbReference type="NCBI Taxonomy" id="3917"/>
    <lineage>
        <taxon>Eukaryota</taxon>
        <taxon>Viridiplantae</taxon>
        <taxon>Streptophyta</taxon>
        <taxon>Embryophyta</taxon>
        <taxon>Tracheophyta</taxon>
        <taxon>Spermatophyta</taxon>
        <taxon>Magnoliopsida</taxon>
        <taxon>eudicotyledons</taxon>
        <taxon>Gunneridae</taxon>
        <taxon>Pentapetalae</taxon>
        <taxon>rosids</taxon>
        <taxon>fabids</taxon>
        <taxon>Fabales</taxon>
        <taxon>Fabaceae</taxon>
        <taxon>Papilionoideae</taxon>
        <taxon>50 kb inversion clade</taxon>
        <taxon>NPAAA clade</taxon>
        <taxon>indigoferoid/millettioid clade</taxon>
        <taxon>Phaseoleae</taxon>
        <taxon>Vigna</taxon>
    </lineage>
</organism>
<dbReference type="Proteomes" id="UP000501690">
    <property type="component" value="Linkage Group LG8"/>
</dbReference>
<evidence type="ECO:0000256" key="1">
    <source>
        <dbReference type="SAM" id="MobiDB-lite"/>
    </source>
</evidence>
<sequence>MQEPLVEVHVHGGSKRKALVSVQKGVRKDMKKVRVKLMGSTSTSGIIKPEACLIELPETFVRYDIDINLAEAVISSIDNMEPNAMIKTMLEFNNKALILGWRVGNLLQKEIKEAEESKGRGSSRRIEDFGGQA</sequence>
<keyword evidence="3" id="KW-1185">Reference proteome</keyword>
<reference evidence="2 3" key="1">
    <citation type="submission" date="2019-04" db="EMBL/GenBank/DDBJ databases">
        <title>An improved genome assembly and genetic linkage map for asparagus bean, Vigna unguiculata ssp. sesquipedialis.</title>
        <authorList>
            <person name="Xia Q."/>
            <person name="Zhang R."/>
            <person name="Dong Y."/>
        </authorList>
    </citation>
    <scope>NUCLEOTIDE SEQUENCE [LARGE SCALE GENOMIC DNA]</scope>
    <source>
        <tissue evidence="2">Leaf</tissue>
    </source>
</reference>